<feature type="domain" description="Kazal-like" evidence="5">
    <location>
        <begin position="689"/>
        <end position="737"/>
    </location>
</feature>
<gene>
    <name evidence="6" type="ORF">HOLleu_20246</name>
</gene>
<dbReference type="PANTHER" id="PTHR10913:SF45">
    <property type="entry name" value="FOLLISTATIN, ISOFORM A-RELATED"/>
    <property type="match status" value="1"/>
</dbReference>
<feature type="domain" description="Kazal-like" evidence="5">
    <location>
        <begin position="208"/>
        <end position="255"/>
    </location>
</feature>
<feature type="domain" description="Kazal-like" evidence="5">
    <location>
        <begin position="256"/>
        <end position="305"/>
    </location>
</feature>
<evidence type="ECO:0000256" key="1">
    <source>
        <dbReference type="ARBA" id="ARBA00022690"/>
    </source>
</evidence>
<evidence type="ECO:0000256" key="4">
    <source>
        <dbReference type="SAM" id="SignalP"/>
    </source>
</evidence>
<comment type="caution">
    <text evidence="6">The sequence shown here is derived from an EMBL/GenBank/DDBJ whole genome shotgun (WGS) entry which is preliminary data.</text>
</comment>
<dbReference type="InterPro" id="IPR002350">
    <property type="entry name" value="Kazal_dom"/>
</dbReference>
<dbReference type="PANTHER" id="PTHR10913">
    <property type="entry name" value="FOLLISTATIN-RELATED"/>
    <property type="match status" value="1"/>
</dbReference>
<dbReference type="InterPro" id="IPR036058">
    <property type="entry name" value="Kazal_dom_sf"/>
</dbReference>
<keyword evidence="3" id="KW-1015">Disulfide bond</keyword>
<dbReference type="PROSITE" id="PS51465">
    <property type="entry name" value="KAZAL_2"/>
    <property type="match status" value="18"/>
</dbReference>
<dbReference type="GO" id="GO:0005576">
    <property type="term" value="C:extracellular region"/>
    <property type="evidence" value="ECO:0007669"/>
    <property type="project" value="TreeGrafter"/>
</dbReference>
<evidence type="ECO:0000256" key="2">
    <source>
        <dbReference type="ARBA" id="ARBA00022900"/>
    </source>
</evidence>
<dbReference type="Pfam" id="PF00050">
    <property type="entry name" value="Kazal_1"/>
    <property type="match status" value="13"/>
</dbReference>
<dbReference type="AlphaFoldDB" id="A0A9Q1C0G0"/>
<organism evidence="6 7">
    <name type="scientific">Holothuria leucospilota</name>
    <name type="common">Black long sea cucumber</name>
    <name type="synonym">Mertensiothuria leucospilota</name>
    <dbReference type="NCBI Taxonomy" id="206669"/>
    <lineage>
        <taxon>Eukaryota</taxon>
        <taxon>Metazoa</taxon>
        <taxon>Echinodermata</taxon>
        <taxon>Eleutherozoa</taxon>
        <taxon>Echinozoa</taxon>
        <taxon>Holothuroidea</taxon>
        <taxon>Aspidochirotacea</taxon>
        <taxon>Aspidochirotida</taxon>
        <taxon>Holothuriidae</taxon>
        <taxon>Holothuria</taxon>
    </lineage>
</organism>
<accession>A0A9Q1C0G0</accession>
<evidence type="ECO:0000256" key="3">
    <source>
        <dbReference type="ARBA" id="ARBA00023157"/>
    </source>
</evidence>
<feature type="signal peptide" evidence="4">
    <location>
        <begin position="1"/>
        <end position="17"/>
    </location>
</feature>
<dbReference type="Proteomes" id="UP001152320">
    <property type="component" value="Chromosome 9"/>
</dbReference>
<dbReference type="InterPro" id="IPR050653">
    <property type="entry name" value="Prot_Inhib_GrowthFact_Antg"/>
</dbReference>
<feature type="domain" description="Kazal-like" evidence="5">
    <location>
        <begin position="306"/>
        <end position="353"/>
    </location>
</feature>
<dbReference type="SMART" id="SM00280">
    <property type="entry name" value="KAZAL"/>
    <property type="match status" value="18"/>
</dbReference>
<dbReference type="Gene3D" id="3.30.60.30">
    <property type="match status" value="18"/>
</dbReference>
<protein>
    <submittedName>
        <fullName evidence="6">Serine protease inhibitor dipetalogastin</fullName>
    </submittedName>
</protein>
<feature type="domain" description="Kazal-like" evidence="5">
    <location>
        <begin position="738"/>
        <end position="790"/>
    </location>
</feature>
<dbReference type="Pfam" id="PF07648">
    <property type="entry name" value="Kazal_2"/>
    <property type="match status" value="4"/>
</dbReference>
<keyword evidence="1" id="KW-0646">Protease inhibitor</keyword>
<feature type="domain" description="Kazal-like" evidence="5">
    <location>
        <begin position="1005"/>
        <end position="1058"/>
    </location>
</feature>
<feature type="domain" description="Kazal-like" evidence="5">
    <location>
        <begin position="448"/>
        <end position="497"/>
    </location>
</feature>
<name>A0A9Q1C0G0_HOLLE</name>
<feature type="domain" description="Kazal-like" evidence="5">
    <location>
        <begin position="149"/>
        <end position="207"/>
    </location>
</feature>
<feature type="domain" description="Kazal-like" evidence="5">
    <location>
        <begin position="498"/>
        <end position="543"/>
    </location>
</feature>
<dbReference type="OrthoDB" id="126772at2759"/>
<keyword evidence="4" id="KW-0732">Signal</keyword>
<reference evidence="6" key="1">
    <citation type="submission" date="2021-10" db="EMBL/GenBank/DDBJ databases">
        <title>Tropical sea cucumber genome reveals ecological adaptation and Cuvierian tubules defense mechanism.</title>
        <authorList>
            <person name="Chen T."/>
        </authorList>
    </citation>
    <scope>NUCLEOTIDE SEQUENCE</scope>
    <source>
        <strain evidence="6">Nanhai2018</strain>
        <tissue evidence="6">Muscle</tissue>
    </source>
</reference>
<feature type="domain" description="Kazal-like" evidence="5">
    <location>
        <begin position="791"/>
        <end position="843"/>
    </location>
</feature>
<feature type="domain" description="Kazal-like" evidence="5">
    <location>
        <begin position="641"/>
        <end position="688"/>
    </location>
</feature>
<feature type="domain" description="Kazal-like" evidence="5">
    <location>
        <begin position="898"/>
        <end position="951"/>
    </location>
</feature>
<feature type="domain" description="Kazal-like" evidence="5">
    <location>
        <begin position="400"/>
        <end position="447"/>
    </location>
</feature>
<feature type="domain" description="Kazal-like" evidence="5">
    <location>
        <begin position="953"/>
        <end position="1004"/>
    </location>
</feature>
<feature type="domain" description="Kazal-like" evidence="5">
    <location>
        <begin position="592"/>
        <end position="640"/>
    </location>
</feature>
<dbReference type="CDD" id="cd00104">
    <property type="entry name" value="KAZAL_FS"/>
    <property type="match status" value="18"/>
</dbReference>
<keyword evidence="7" id="KW-1185">Reference proteome</keyword>
<feature type="domain" description="Kazal-like" evidence="5">
    <location>
        <begin position="354"/>
        <end position="399"/>
    </location>
</feature>
<proteinExistence type="predicted"/>
<evidence type="ECO:0000313" key="7">
    <source>
        <dbReference type="Proteomes" id="UP001152320"/>
    </source>
</evidence>
<evidence type="ECO:0000259" key="5">
    <source>
        <dbReference type="PROSITE" id="PS51465"/>
    </source>
</evidence>
<feature type="domain" description="Kazal-like" evidence="5">
    <location>
        <begin position="844"/>
        <end position="897"/>
    </location>
</feature>
<feature type="domain" description="Kazal-like" evidence="5">
    <location>
        <begin position="544"/>
        <end position="591"/>
    </location>
</feature>
<keyword evidence="2" id="KW-0722">Serine protease inhibitor</keyword>
<dbReference type="SUPFAM" id="SSF100895">
    <property type="entry name" value="Kazal-type serine protease inhibitors"/>
    <property type="match status" value="18"/>
</dbReference>
<evidence type="ECO:0000313" key="6">
    <source>
        <dbReference type="EMBL" id="KAJ8036311.1"/>
    </source>
</evidence>
<feature type="chain" id="PRO_5040191881" evidence="4">
    <location>
        <begin position="18"/>
        <end position="1193"/>
    </location>
</feature>
<dbReference type="EMBL" id="JAIZAY010000009">
    <property type="protein sequence ID" value="KAJ8036311.1"/>
    <property type="molecule type" value="Genomic_DNA"/>
</dbReference>
<sequence length="1193" mass="129964">MRVTFFLLLCLLVIVSAARNQKKKGPKAVVKKIIPEEGLTFTAGQLQNVSLDVKITFQKPFKGGTVGGNNLWEVSVWLSRLKSGKTDRLGIREGQQLTDDHLAQTVNTRDTALTFEDIPIIADLRGMDCRRINFICASFVSRSPAIKGKANNVGCSSINCQACGSDFCTTEYDPVCGSDGQTYSNMCQFENAVCENPELVLANHGECEPECGSDFCTTEYDPVCGSDGQTYSNMCQFQNAVCENPELVLANHGECEPECGSDECATDYTPVCGSDGQTYNNLCHLTNAACDNPDLTLEHEGECKPECGSDVCSLDYTPVCGSDGQTYNNLCHLTNAACDTPDLVVEYEGECKPECGSDICSLDYTPVCGSDGQTYNNLCHLSNAACDAPDLVVEREGECEPECGSDVCSLDYTPVCGSDGQTYNNLCHLTNAACDALELVVEHEGECEPECGSDFCTLDYTPVCGSDGQTYSNMCFLVNAACDAPELELEYEGECKPKCGSDFCTADYNPVCGSDGQTYSNLCQFENAVCENPELVLASSGECEPECGTDVCPAVYDPVCSSDGQTYSNVCHFNNALCDDPDLLIMHQGECQPQCTSHCSEEYQPVCGSDGFTYSNPCIFSNTVCEFPDLTLEHEGECIPECRPHTCSKEYQPVCGSDGQTYNNMCDFNNAQCANSDLTLSSEGECEQDVQCITSFCTTEYQPVCGSDGETYHNLCELSNAILCDKPDLTVAHEGECIPARCAESVCTDHYDPVCGSDGNTYSNMCVFNFTATCGDQRGITLAYKGECVIPEPMVDCNRRVCATDLPQVCGSDGKTYINSCFLEFAAFCDDSSLSLDHEGPCEEEESRDCSSRTCSTEYSPVCGSDGHTYSNPCVFAFETFCEDSSLTMVHAGPCNRDRSALDCSSRVCTEEFAPVCGSDGQTYNNPCTFTYAAQCDVEGLTKVKDGECDAVTEFADDCDTRVCPADYTPVCGSNMVIYPNQCQFEYAVLCDDSELTKLYDGECEEEDPCEPRPSCTEEYAPLCGSDGTTYPNRCFFEVAVMCDNTELTEEREGECQVRFQQARLRITMPRGRKPIVRFDVVGAVSPESPSVQGDGLWSLAVFGARSQDGNDTDIFEYRPQVLNQEQARRKASSGKQFGIRNIRVEFPLFEAACTGFDYLCARFLPSEGADPRLGDDINILSCKRIKSPVPCS</sequence>